<name>A0A3E0VIM1_9MICO</name>
<evidence type="ECO:0000313" key="2">
    <source>
        <dbReference type="Proteomes" id="UP000256486"/>
    </source>
</evidence>
<dbReference type="RefSeq" id="WP_116414884.1">
    <property type="nucleotide sequence ID" value="NZ_NBWZ01000001.1"/>
</dbReference>
<accession>A0A3E0VIM1</accession>
<dbReference type="EMBL" id="NBWZ01000001">
    <property type="protein sequence ID" value="RFA09499.1"/>
    <property type="molecule type" value="Genomic_DNA"/>
</dbReference>
<keyword evidence="2" id="KW-1185">Reference proteome</keyword>
<sequence length="72" mass="6971">MTSEADAALGVTPPAVVPSIVTRPAVMPPAVTPLLSPVTALLGGITPEGMVCGVDGVCAPADATLSSTGEKN</sequence>
<reference evidence="1 2" key="1">
    <citation type="submission" date="2017-04" db="EMBL/GenBank/DDBJ databases">
        <title>Comparative genome analysis of Subtercola boreus.</title>
        <authorList>
            <person name="Cho Y.-J."/>
            <person name="Cho A."/>
            <person name="Kim O.-S."/>
            <person name="Lee J.-I."/>
        </authorList>
    </citation>
    <scope>NUCLEOTIDE SEQUENCE [LARGE SCALE GENOMIC DNA]</scope>
    <source>
        <strain evidence="1 2">K300</strain>
    </source>
</reference>
<evidence type="ECO:0000313" key="1">
    <source>
        <dbReference type="EMBL" id="RFA09499.1"/>
    </source>
</evidence>
<comment type="caution">
    <text evidence="1">The sequence shown here is derived from an EMBL/GenBank/DDBJ whole genome shotgun (WGS) entry which is preliminary data.</text>
</comment>
<organism evidence="1 2">
    <name type="scientific">Subtercola boreus</name>
    <dbReference type="NCBI Taxonomy" id="120213"/>
    <lineage>
        <taxon>Bacteria</taxon>
        <taxon>Bacillati</taxon>
        <taxon>Actinomycetota</taxon>
        <taxon>Actinomycetes</taxon>
        <taxon>Micrococcales</taxon>
        <taxon>Microbacteriaceae</taxon>
        <taxon>Subtercola</taxon>
    </lineage>
</organism>
<gene>
    <name evidence="1" type="ORF">B7R54_09910</name>
</gene>
<dbReference type="AlphaFoldDB" id="A0A3E0VIM1"/>
<dbReference type="OrthoDB" id="9982249at2"/>
<protein>
    <submittedName>
        <fullName evidence="1">Uncharacterized protein</fullName>
    </submittedName>
</protein>
<proteinExistence type="predicted"/>
<dbReference type="Proteomes" id="UP000256486">
    <property type="component" value="Unassembled WGS sequence"/>
</dbReference>